<name>A0A3S2YPI7_9HYPH</name>
<feature type="domain" description="Hydantoinase B/oxoprolinase" evidence="1">
    <location>
        <begin position="4"/>
        <end position="528"/>
    </location>
</feature>
<reference evidence="2 3" key="1">
    <citation type="submission" date="2019-01" db="EMBL/GenBank/DDBJ databases">
        <authorList>
            <person name="Chen W.-M."/>
        </authorList>
    </citation>
    <scope>NUCLEOTIDE SEQUENCE [LARGE SCALE GENOMIC DNA]</scope>
    <source>
        <strain evidence="2 3">TER-1</strain>
    </source>
</reference>
<keyword evidence="3" id="KW-1185">Reference proteome</keyword>
<protein>
    <submittedName>
        <fullName evidence="2">Hydantoinase B/oxoprolinase family protein</fullName>
    </submittedName>
</protein>
<evidence type="ECO:0000313" key="2">
    <source>
        <dbReference type="EMBL" id="RVU15975.1"/>
    </source>
</evidence>
<dbReference type="GO" id="GO:0006749">
    <property type="term" value="P:glutathione metabolic process"/>
    <property type="evidence" value="ECO:0007669"/>
    <property type="project" value="TreeGrafter"/>
</dbReference>
<accession>A0A3S2YPI7</accession>
<dbReference type="GO" id="GO:0005829">
    <property type="term" value="C:cytosol"/>
    <property type="evidence" value="ECO:0007669"/>
    <property type="project" value="TreeGrafter"/>
</dbReference>
<dbReference type="GO" id="GO:0017168">
    <property type="term" value="F:5-oxoprolinase (ATP-hydrolyzing) activity"/>
    <property type="evidence" value="ECO:0007669"/>
    <property type="project" value="TreeGrafter"/>
</dbReference>
<dbReference type="Pfam" id="PF02538">
    <property type="entry name" value="Hydantoinase_B"/>
    <property type="match status" value="1"/>
</dbReference>
<sequence length="672" mass="71668">MTLDSTTLQVLANYCAAAAESMGWTLMRTAHSTFVKETEDFSCQVLTPEGLTVASPKTFGATWYTGLDYGDVIRLFDYREGDICLTSDPYAGYVATHTPDIHIWKPVFRDGEIVCFVGCHIHNTDVGGAVPATLSRSLTEIHQEGLRIPPMRLMRDGVMNEDLLRLIANNVRLPEQNWGDLNAQIACVNVGERKIHEIIDRFGRDEFRTGLNGLLDYAENQARAVIERIPDGEYFFADYADEDQAGGYPVRVAVTLKVHGDTLTVDFTGSDPQLASSLNVPTGGKERHALAMVGVVYALYAQDRTAMLNAGFVRPARAVLPEGSVMNAVMPAAVGMRSLMCNLAQTVVIGAFCRALPDLMPASPGSGMSLMNVKTTTRTGRSVMASIGPVGGGGGGSPMADGAEGCGANMSYLKNTPVEINEAEVPVRILRYGLVPDSGGPGRTRGGTALEMEFQLFAPQSMVTARNRDRSVFSAWGLRGGLSGAPSRFAKNPGTAGCVELGSTDIVPCDPGDVILIQGPGAGGYGDPLERPEAAVVADVRRGFVSRERAREDYGVVLGPDLALDAAATARLRADRAQGRVATEFGHGPGRVAFERVWTQARYAALTRILAAVPVTWRFFVKHQVFGALKGRDAPAGGGAADVEAAYEALCGRFGDLPPLAQIRAALPAAAE</sequence>
<comment type="caution">
    <text evidence="2">The sequence shown here is derived from an EMBL/GenBank/DDBJ whole genome shotgun (WGS) entry which is preliminary data.</text>
</comment>
<gene>
    <name evidence="2" type="ORF">EOE48_18095</name>
</gene>
<dbReference type="PANTHER" id="PTHR11365">
    <property type="entry name" value="5-OXOPROLINASE RELATED"/>
    <property type="match status" value="1"/>
</dbReference>
<organism evidence="2 3">
    <name type="scientific">Methylobacterium oryzihabitans</name>
    <dbReference type="NCBI Taxonomy" id="2499852"/>
    <lineage>
        <taxon>Bacteria</taxon>
        <taxon>Pseudomonadati</taxon>
        <taxon>Pseudomonadota</taxon>
        <taxon>Alphaproteobacteria</taxon>
        <taxon>Hyphomicrobiales</taxon>
        <taxon>Methylobacteriaceae</taxon>
        <taxon>Methylobacterium</taxon>
    </lineage>
</organism>
<evidence type="ECO:0000259" key="1">
    <source>
        <dbReference type="Pfam" id="PF02538"/>
    </source>
</evidence>
<dbReference type="PANTHER" id="PTHR11365:SF23">
    <property type="entry name" value="HYPOTHETICAL 5-OXOPROLINASE (EUROFUNG)-RELATED"/>
    <property type="match status" value="1"/>
</dbReference>
<dbReference type="Proteomes" id="UP000286997">
    <property type="component" value="Unassembled WGS sequence"/>
</dbReference>
<dbReference type="InterPro" id="IPR045079">
    <property type="entry name" value="Oxoprolinase-like"/>
</dbReference>
<proteinExistence type="predicted"/>
<dbReference type="InterPro" id="IPR003692">
    <property type="entry name" value="Hydantoinase_B"/>
</dbReference>
<dbReference type="AlphaFoldDB" id="A0A3S2YPI7"/>
<dbReference type="EMBL" id="SACP01000018">
    <property type="protein sequence ID" value="RVU15975.1"/>
    <property type="molecule type" value="Genomic_DNA"/>
</dbReference>
<dbReference type="RefSeq" id="WP_127731683.1">
    <property type="nucleotide sequence ID" value="NZ_SACP01000018.1"/>
</dbReference>
<dbReference type="OrthoDB" id="9761586at2"/>
<evidence type="ECO:0000313" key="3">
    <source>
        <dbReference type="Proteomes" id="UP000286997"/>
    </source>
</evidence>